<dbReference type="STRING" id="395963.Bind_3021"/>
<protein>
    <submittedName>
        <fullName evidence="4">Transcription activator effector binding</fullName>
    </submittedName>
</protein>
<evidence type="ECO:0000313" key="4">
    <source>
        <dbReference type="EMBL" id="ACB96583.1"/>
    </source>
</evidence>
<dbReference type="Gene3D" id="3.20.80.10">
    <property type="entry name" value="Regulatory factor, effector binding domain"/>
    <property type="match status" value="1"/>
</dbReference>
<keyword evidence="2" id="KW-0732">Signal</keyword>
<feature type="signal peptide" evidence="2">
    <location>
        <begin position="1"/>
        <end position="34"/>
    </location>
</feature>
<dbReference type="eggNOG" id="COG4978">
    <property type="taxonomic scope" value="Bacteria"/>
</dbReference>
<dbReference type="OrthoDB" id="8449526at2"/>
<evidence type="ECO:0000256" key="1">
    <source>
        <dbReference type="SAM" id="MobiDB-lite"/>
    </source>
</evidence>
<reference evidence="4 5" key="2">
    <citation type="journal article" date="2010" name="J. Bacteriol.">
        <title>Complete genome sequence of Beijerinckia indica subsp. indica.</title>
        <authorList>
            <person name="Tamas I."/>
            <person name="Dedysh S.N."/>
            <person name="Liesack W."/>
            <person name="Stott M.B."/>
            <person name="Alam M."/>
            <person name="Murrell J.C."/>
            <person name="Dunfield P.F."/>
        </authorList>
    </citation>
    <scope>NUCLEOTIDE SEQUENCE [LARGE SCALE GENOMIC DNA]</scope>
    <source>
        <strain evidence="5">ATCC 9039 / DSM 1715 / NCIMB 8712</strain>
    </source>
</reference>
<feature type="region of interest" description="Disordered" evidence="1">
    <location>
        <begin position="33"/>
        <end position="65"/>
    </location>
</feature>
<dbReference type="InterPro" id="IPR011256">
    <property type="entry name" value="Reg_factor_effector_dom_sf"/>
</dbReference>
<dbReference type="SMART" id="SM00871">
    <property type="entry name" value="AraC_E_bind"/>
    <property type="match status" value="1"/>
</dbReference>
<evidence type="ECO:0000313" key="5">
    <source>
        <dbReference type="Proteomes" id="UP000001695"/>
    </source>
</evidence>
<reference evidence="5" key="1">
    <citation type="submission" date="2008-03" db="EMBL/GenBank/DDBJ databases">
        <title>Complete sequence of chromosome of Beijerinckia indica subsp. indica ATCC 9039.</title>
        <authorList>
            <consortium name="US DOE Joint Genome Institute"/>
            <person name="Copeland A."/>
            <person name="Lucas S."/>
            <person name="Lapidus A."/>
            <person name="Glavina del Rio T."/>
            <person name="Dalin E."/>
            <person name="Tice H."/>
            <person name="Bruce D."/>
            <person name="Goodwin L."/>
            <person name="Pitluck S."/>
            <person name="LaButti K."/>
            <person name="Schmutz J."/>
            <person name="Larimer F."/>
            <person name="Land M."/>
            <person name="Hauser L."/>
            <person name="Kyrpides N."/>
            <person name="Mikhailova N."/>
            <person name="Dunfield P.F."/>
            <person name="Dedysh S.N."/>
            <person name="Liesack W."/>
            <person name="Saw J.H."/>
            <person name="Alam M."/>
            <person name="Chen Y."/>
            <person name="Murrell J.C."/>
            <person name="Richardson P."/>
        </authorList>
    </citation>
    <scope>NUCLEOTIDE SEQUENCE [LARGE SCALE GENOMIC DNA]</scope>
    <source>
        <strain evidence="5">ATCC 9039 / DSM 1715 / NCIMB 8712</strain>
    </source>
</reference>
<evidence type="ECO:0000256" key="2">
    <source>
        <dbReference type="SAM" id="SignalP"/>
    </source>
</evidence>
<dbReference type="InterPro" id="IPR029442">
    <property type="entry name" value="GyrI-like"/>
</dbReference>
<feature type="domain" description="AraC effector-binding" evidence="3">
    <location>
        <begin position="66"/>
        <end position="219"/>
    </location>
</feature>
<dbReference type="Pfam" id="PF06445">
    <property type="entry name" value="GyrI-like"/>
    <property type="match status" value="1"/>
</dbReference>
<accession>B2IBF7</accession>
<dbReference type="SUPFAM" id="SSF55136">
    <property type="entry name" value="Probable bacterial effector-binding domain"/>
    <property type="match status" value="1"/>
</dbReference>
<organism evidence="4 5">
    <name type="scientific">Beijerinckia indica subsp. indica (strain ATCC 9039 / DSM 1715 / NCIMB 8712)</name>
    <dbReference type="NCBI Taxonomy" id="395963"/>
    <lineage>
        <taxon>Bacteria</taxon>
        <taxon>Pseudomonadati</taxon>
        <taxon>Pseudomonadota</taxon>
        <taxon>Alphaproteobacteria</taxon>
        <taxon>Hyphomicrobiales</taxon>
        <taxon>Beijerinckiaceae</taxon>
        <taxon>Beijerinckia</taxon>
    </lineage>
</organism>
<sequence length="219" mass="23687">MDCDRIKLFCRRVACIMIMSMAVLWAQGPGPVLAETSSPTTEIPAPETPATPPPAADTGTPGNATTQVTTIEIPARPVLLLSGSSDWEKGFATIREKLATIETELKTAGLTQAGHPLAVFTSTDENGFKFSAMIPITAKPEGLDHLGNEVKVGDSPSGKAIKFQHRDAYDTIDSTYDLITAYLDEKGLEAQNLFIEEYLTDTKTSDDTSLETDIYVFLK</sequence>
<evidence type="ECO:0000259" key="3">
    <source>
        <dbReference type="SMART" id="SM00871"/>
    </source>
</evidence>
<name>B2IBF7_BEII9</name>
<gene>
    <name evidence="4" type="ordered locus">Bind_3021</name>
</gene>
<proteinExistence type="predicted"/>
<feature type="compositionally biased region" description="Pro residues" evidence="1">
    <location>
        <begin position="46"/>
        <end position="55"/>
    </location>
</feature>
<dbReference type="HOGENOM" id="CLU_1259395_0_0_5"/>
<dbReference type="InterPro" id="IPR010499">
    <property type="entry name" value="AraC_E-bd"/>
</dbReference>
<keyword evidence="5" id="KW-1185">Reference proteome</keyword>
<dbReference type="EMBL" id="CP001016">
    <property type="protein sequence ID" value="ACB96583.1"/>
    <property type="molecule type" value="Genomic_DNA"/>
</dbReference>
<dbReference type="KEGG" id="bid:Bind_3021"/>
<feature type="compositionally biased region" description="Low complexity" evidence="1">
    <location>
        <begin position="56"/>
        <end position="65"/>
    </location>
</feature>
<dbReference type="Proteomes" id="UP000001695">
    <property type="component" value="Chromosome"/>
</dbReference>
<dbReference type="AlphaFoldDB" id="B2IBF7"/>
<feature type="chain" id="PRO_5002778885" evidence="2">
    <location>
        <begin position="35"/>
        <end position="219"/>
    </location>
</feature>